<comment type="caution">
    <text evidence="1">The sequence shown here is derived from an EMBL/GenBank/DDBJ whole genome shotgun (WGS) entry which is preliminary data.</text>
</comment>
<dbReference type="GO" id="GO:0005886">
    <property type="term" value="C:plasma membrane"/>
    <property type="evidence" value="ECO:0007669"/>
    <property type="project" value="TreeGrafter"/>
</dbReference>
<dbReference type="GO" id="GO:0048354">
    <property type="term" value="P:mucilage biosynthetic process involved in seed coat development"/>
    <property type="evidence" value="ECO:0007669"/>
    <property type="project" value="TreeGrafter"/>
</dbReference>
<accession>A0AAD4SGK1</accession>
<dbReference type="PANTHER" id="PTHR32382:SF0">
    <property type="entry name" value="FASCICLIN-LIKE ARABINOGALACTAN PROTEIN 4"/>
    <property type="match status" value="1"/>
</dbReference>
<organism evidence="1 2">
    <name type="scientific">Papaver atlanticum</name>
    <dbReference type="NCBI Taxonomy" id="357466"/>
    <lineage>
        <taxon>Eukaryota</taxon>
        <taxon>Viridiplantae</taxon>
        <taxon>Streptophyta</taxon>
        <taxon>Embryophyta</taxon>
        <taxon>Tracheophyta</taxon>
        <taxon>Spermatophyta</taxon>
        <taxon>Magnoliopsida</taxon>
        <taxon>Ranunculales</taxon>
        <taxon>Papaveraceae</taxon>
        <taxon>Papaveroideae</taxon>
        <taxon>Papaver</taxon>
    </lineage>
</organism>
<proteinExistence type="predicted"/>
<dbReference type="GO" id="GO:0009738">
    <property type="term" value="P:abscisic acid-activated signaling pathway"/>
    <property type="evidence" value="ECO:0007669"/>
    <property type="project" value="TreeGrafter"/>
</dbReference>
<dbReference type="PANTHER" id="PTHR32382">
    <property type="entry name" value="FASCICLIN-LIKE ARABINOGALACTAN PROTEIN"/>
    <property type="match status" value="1"/>
</dbReference>
<dbReference type="GO" id="GO:0009825">
    <property type="term" value="P:multidimensional cell growth"/>
    <property type="evidence" value="ECO:0007669"/>
    <property type="project" value="TreeGrafter"/>
</dbReference>
<dbReference type="EMBL" id="JAJJMB010011222">
    <property type="protein sequence ID" value="KAI3903490.1"/>
    <property type="molecule type" value="Genomic_DNA"/>
</dbReference>
<protein>
    <submittedName>
        <fullName evidence="1">Uncharacterized protein</fullName>
    </submittedName>
</protein>
<name>A0AAD4SGK1_9MAGN</name>
<dbReference type="InterPro" id="IPR033254">
    <property type="entry name" value="Plant_FLA"/>
</dbReference>
<keyword evidence="2" id="KW-1185">Reference proteome</keyword>
<reference evidence="1" key="1">
    <citation type="submission" date="2022-04" db="EMBL/GenBank/DDBJ databases">
        <title>A functionally conserved STORR gene fusion in Papaver species that diverged 16.8 million years ago.</title>
        <authorList>
            <person name="Catania T."/>
        </authorList>
    </citation>
    <scope>NUCLEOTIDE SEQUENCE</scope>
    <source>
        <strain evidence="1">S-188037</strain>
    </source>
</reference>
<sequence length="171" mass="19138">MRNSIKRVTIKITIRKRVTILFLTSFLFFQSSASQILALNITSLLLNFHDLTNFNNLLLLYHVLVQYLSWPELRQITAAGKLIRTLYRTTGRASNNLGDVNNTWGPKNGNVYVLNSLLIPYGYDLMASENRPPSGLNIHSVLSDAKNFNVAASMLTENFEADEGGAGITIF</sequence>
<evidence type="ECO:0000313" key="1">
    <source>
        <dbReference type="EMBL" id="KAI3903490.1"/>
    </source>
</evidence>
<gene>
    <name evidence="1" type="ORF">MKW98_032144</name>
</gene>
<dbReference type="Proteomes" id="UP001202328">
    <property type="component" value="Unassembled WGS sequence"/>
</dbReference>
<feature type="non-terminal residue" evidence="1">
    <location>
        <position position="171"/>
    </location>
</feature>
<dbReference type="AlphaFoldDB" id="A0AAD4SGK1"/>
<evidence type="ECO:0000313" key="2">
    <source>
        <dbReference type="Proteomes" id="UP001202328"/>
    </source>
</evidence>